<dbReference type="SUPFAM" id="SSF56300">
    <property type="entry name" value="Metallo-dependent phosphatases"/>
    <property type="match status" value="1"/>
</dbReference>
<dbReference type="InterPro" id="IPR006146">
    <property type="entry name" value="5'-Nucleotdase_CS"/>
</dbReference>
<dbReference type="InterPro" id="IPR008334">
    <property type="entry name" value="5'-Nucleotdase_C"/>
</dbReference>
<keyword evidence="1" id="KW-0732">Signal</keyword>
<dbReference type="InterPro" id="IPR029052">
    <property type="entry name" value="Metallo-depent_PP-like"/>
</dbReference>
<accession>A0A485LXK0</accession>
<name>A0A485LXK0_9ZZZZ</name>
<dbReference type="Pfam" id="PF00149">
    <property type="entry name" value="Metallophos"/>
    <property type="match status" value="1"/>
</dbReference>
<dbReference type="EMBL" id="CAADRM010000079">
    <property type="protein sequence ID" value="VFU13386.1"/>
    <property type="molecule type" value="Genomic_DNA"/>
</dbReference>
<dbReference type="Pfam" id="PF02872">
    <property type="entry name" value="5_nucleotid_C"/>
    <property type="match status" value="1"/>
</dbReference>
<evidence type="ECO:0000259" key="2">
    <source>
        <dbReference type="Pfam" id="PF00149"/>
    </source>
</evidence>
<dbReference type="PRINTS" id="PR01607">
    <property type="entry name" value="APYRASEFAMLY"/>
</dbReference>
<dbReference type="Gene3D" id="3.60.21.10">
    <property type="match status" value="1"/>
</dbReference>
<dbReference type="Gene3D" id="3.90.780.10">
    <property type="entry name" value="5'-Nucleotidase, C-terminal domain"/>
    <property type="match status" value="1"/>
</dbReference>
<sequence>MKRAKWITLAGMILLVLMAGCRWANVTFTILHTSDVHHHASGYGPFLDYTPLDTTDSDSITGGYARLATLINRIRAEQAEKCMPTLLFDSGDFTMGTVYDLSASDPISLKFISMMGYDAVTLGNHEFDWSPSGLAMMLANGAAGGFNVPVVASNIVIPEGNPLQAIKDAGIIVEKKIIEYPPYGVRVGILGIMGRDADSKAPVAAPVTFNHDYAAIKRQVDDLRKKDGVQLVIVLSHGGVESGGTGDDADLAAKVRGIDIIASGHYHTATADALVVGDPGTIIFSPGEYGEYLGRLDITYNVLLRKVVNTKFTLIPVDDTVPGDPAVQAMVEAYHASMNANLAPLGVTLEGPISQTDFALELAALQETGLGNLAADSIRAVASSLAPLNDGNPCDFSVVASGVIRDNIYPGTTGFITFADIYNVLPLGISPDTTQPVPGYPLMSVYVTAGDLRNICEAALTVAPAIGSDFYLNFSGLKVDYDPAYAPYYQGVRGVALYDPADTFCLGEATPLDLTDEETVYHCVVDLYALQMMGVVTGMGLQIIPRYADGTIIDPSQYLDRRIDAGADPGVQELKEWMALLYFLGDAFPAGGYGIPQAIYGLDGAALGRINILN</sequence>
<gene>
    <name evidence="4" type="primary">yfkN</name>
    <name evidence="4" type="ORF">SCFA_180062</name>
</gene>
<evidence type="ECO:0000313" key="4">
    <source>
        <dbReference type="EMBL" id="VFU13386.1"/>
    </source>
</evidence>
<organism evidence="4">
    <name type="scientific">anaerobic digester metagenome</name>
    <dbReference type="NCBI Taxonomy" id="1263854"/>
    <lineage>
        <taxon>unclassified sequences</taxon>
        <taxon>metagenomes</taxon>
        <taxon>ecological metagenomes</taxon>
    </lineage>
</organism>
<dbReference type="GO" id="GO:0009166">
    <property type="term" value="P:nucleotide catabolic process"/>
    <property type="evidence" value="ECO:0007669"/>
    <property type="project" value="InterPro"/>
</dbReference>
<evidence type="ECO:0000259" key="3">
    <source>
        <dbReference type="Pfam" id="PF02872"/>
    </source>
</evidence>
<dbReference type="GO" id="GO:0046872">
    <property type="term" value="F:metal ion binding"/>
    <property type="evidence" value="ECO:0007669"/>
    <property type="project" value="InterPro"/>
</dbReference>
<dbReference type="PROSITE" id="PS00786">
    <property type="entry name" value="5_NUCLEOTIDASE_2"/>
    <property type="match status" value="1"/>
</dbReference>
<dbReference type="PANTHER" id="PTHR11575">
    <property type="entry name" value="5'-NUCLEOTIDASE-RELATED"/>
    <property type="match status" value="1"/>
</dbReference>
<feature type="domain" description="5'-Nucleotidase C-terminal" evidence="3">
    <location>
        <begin position="356"/>
        <end position="528"/>
    </location>
</feature>
<dbReference type="GO" id="GO:0000166">
    <property type="term" value="F:nucleotide binding"/>
    <property type="evidence" value="ECO:0007669"/>
    <property type="project" value="InterPro"/>
</dbReference>
<dbReference type="GO" id="GO:0016788">
    <property type="term" value="F:hydrolase activity, acting on ester bonds"/>
    <property type="evidence" value="ECO:0007669"/>
    <property type="project" value="InterPro"/>
</dbReference>
<proteinExistence type="predicted"/>
<evidence type="ECO:0000256" key="1">
    <source>
        <dbReference type="ARBA" id="ARBA00022729"/>
    </source>
</evidence>
<feature type="domain" description="Calcineurin-like phosphoesterase" evidence="2">
    <location>
        <begin position="28"/>
        <end position="268"/>
    </location>
</feature>
<dbReference type="InterPro" id="IPR036907">
    <property type="entry name" value="5'-Nucleotdase_C_sf"/>
</dbReference>
<dbReference type="AlphaFoldDB" id="A0A485LXK0"/>
<dbReference type="CDD" id="cd00845">
    <property type="entry name" value="MPP_UshA_N_like"/>
    <property type="match status" value="1"/>
</dbReference>
<protein>
    <submittedName>
        <fullName evidence="4">Trifunctional nucleotide phosphoesterase protein YfkN (Metallophosphoesterase)</fullName>
    </submittedName>
</protein>
<dbReference type="PROSITE" id="PS51257">
    <property type="entry name" value="PROKAR_LIPOPROTEIN"/>
    <property type="match status" value="1"/>
</dbReference>
<dbReference type="InterPro" id="IPR006179">
    <property type="entry name" value="5_nucleotidase/apyrase"/>
</dbReference>
<reference evidence="4" key="1">
    <citation type="submission" date="2019-03" db="EMBL/GenBank/DDBJ databases">
        <authorList>
            <person name="Hao L."/>
        </authorList>
    </citation>
    <scope>NUCLEOTIDE SEQUENCE</scope>
</reference>
<dbReference type="SUPFAM" id="SSF55816">
    <property type="entry name" value="5'-nucleotidase (syn. UDP-sugar hydrolase), C-terminal domain"/>
    <property type="match status" value="1"/>
</dbReference>
<dbReference type="InterPro" id="IPR004843">
    <property type="entry name" value="Calcineurin-like_PHP"/>
</dbReference>
<dbReference type="PANTHER" id="PTHR11575:SF24">
    <property type="entry name" value="5'-NUCLEOTIDASE"/>
    <property type="match status" value="1"/>
</dbReference>